<dbReference type="AlphaFoldDB" id="A0A4P6A0R7"/>
<dbReference type="InterPro" id="IPR058651">
    <property type="entry name" value="HTH_VMAP-M9"/>
</dbReference>
<reference evidence="3" key="1">
    <citation type="submission" date="2019-02" db="EMBL/GenBank/DDBJ databases">
        <title>Draft genome sequence of Planktothrix agardhii NIES-905.</title>
        <authorList>
            <person name="Yamaguchi H."/>
            <person name="Suzuki S."/>
            <person name="Kawachi M."/>
        </authorList>
    </citation>
    <scope>NUCLEOTIDE SEQUENCE [LARGE SCALE GENOMIC DNA]</scope>
    <source>
        <strain evidence="3">CCAP 1459/11A</strain>
    </source>
</reference>
<evidence type="ECO:0000259" key="1">
    <source>
        <dbReference type="Pfam" id="PF26355"/>
    </source>
</evidence>
<dbReference type="EMBL" id="BJCD01000062">
    <property type="protein sequence ID" value="GDZ95591.1"/>
    <property type="molecule type" value="Genomic_DNA"/>
</dbReference>
<name>A0A4P6A0R7_PLAAG</name>
<accession>A0A4P6A0R7</accession>
<evidence type="ECO:0000313" key="2">
    <source>
        <dbReference type="EMBL" id="GDZ95591.1"/>
    </source>
</evidence>
<evidence type="ECO:0000313" key="3">
    <source>
        <dbReference type="Proteomes" id="UP000299794"/>
    </source>
</evidence>
<feature type="domain" description="vWA-MoxR associated protein N-terminal HTH" evidence="1">
    <location>
        <begin position="31"/>
        <end position="90"/>
    </location>
</feature>
<protein>
    <submittedName>
        <fullName evidence="2">ATPase</fullName>
    </submittedName>
</protein>
<dbReference type="Proteomes" id="UP000299794">
    <property type="component" value="Unassembled WGS sequence"/>
</dbReference>
<dbReference type="PROSITE" id="PS51257">
    <property type="entry name" value="PROKAR_LIPOPROTEIN"/>
    <property type="match status" value="1"/>
</dbReference>
<gene>
    <name evidence="2" type="ORF">PA905_40210</name>
</gene>
<comment type="caution">
    <text evidence="2">The sequence shown here is derived from an EMBL/GenBank/DDBJ whole genome shotgun (WGS) entry which is preliminary data.</text>
</comment>
<sequence>MKSTEFCHPVKVRKYEKYGIICLNLVFIGCMDIAKILELAEDIVFSKTGKHLDHLQKTVLKGTVQGQTYLEIAKDNGFSESYIKNVGHEL</sequence>
<proteinExistence type="predicted"/>
<dbReference type="Pfam" id="PF26355">
    <property type="entry name" value="HTH_VMAP-M9"/>
    <property type="match status" value="1"/>
</dbReference>
<organism evidence="2 3">
    <name type="scientific">Planktothrix agardhii CCAP 1459/11A</name>
    <dbReference type="NCBI Taxonomy" id="282420"/>
    <lineage>
        <taxon>Bacteria</taxon>
        <taxon>Bacillati</taxon>
        <taxon>Cyanobacteriota</taxon>
        <taxon>Cyanophyceae</taxon>
        <taxon>Oscillatoriophycideae</taxon>
        <taxon>Oscillatoriales</taxon>
        <taxon>Microcoleaceae</taxon>
        <taxon>Planktothrix</taxon>
    </lineage>
</organism>